<dbReference type="PANTHER" id="PTHR33116:SF78">
    <property type="entry name" value="OS12G0587133 PROTEIN"/>
    <property type="match status" value="1"/>
</dbReference>
<dbReference type="Proteomes" id="UP000075243">
    <property type="component" value="Unassembled WGS sequence"/>
</dbReference>
<evidence type="ECO:0000313" key="2">
    <source>
        <dbReference type="Proteomes" id="UP000075243"/>
    </source>
</evidence>
<dbReference type="Gramene" id="C.cajan_45930.t">
    <property type="protein sequence ID" value="C.cajan_45930.t.cds1"/>
    <property type="gene ID" value="C.cajan_45930"/>
</dbReference>
<sequence>MLSWKTKTFSFARRMTMIKVIISAMPSYVMQSGKVPRYICDELEKISRGFLWVDQEGTRKLHTIAWDSICKPKDSGGPGIRNMRKVNDAFLKKLAWELCSCRDKLWVKIIRGK</sequence>
<name>A0A151QMK0_CAJCA</name>
<reference evidence="1" key="1">
    <citation type="journal article" date="2012" name="Nat. Biotechnol.">
        <title>Draft genome sequence of pigeonpea (Cajanus cajan), an orphan legume crop of resource-poor farmers.</title>
        <authorList>
            <person name="Varshney R.K."/>
            <person name="Chen W."/>
            <person name="Li Y."/>
            <person name="Bharti A.K."/>
            <person name="Saxena R.K."/>
            <person name="Schlueter J.A."/>
            <person name="Donoghue M.T."/>
            <person name="Azam S."/>
            <person name="Fan G."/>
            <person name="Whaley A.M."/>
            <person name="Farmer A.D."/>
            <person name="Sheridan J."/>
            <person name="Iwata A."/>
            <person name="Tuteja R."/>
            <person name="Penmetsa R.V."/>
            <person name="Wu W."/>
            <person name="Upadhyaya H.D."/>
            <person name="Yang S.P."/>
            <person name="Shah T."/>
            <person name="Saxena K.B."/>
            <person name="Michael T."/>
            <person name="McCombie W.R."/>
            <person name="Yang B."/>
            <person name="Zhang G."/>
            <person name="Yang H."/>
            <person name="Wang J."/>
            <person name="Spillane C."/>
            <person name="Cook D.R."/>
            <person name="May G.D."/>
            <person name="Xu X."/>
            <person name="Jackson S.A."/>
        </authorList>
    </citation>
    <scope>NUCLEOTIDE SEQUENCE [LARGE SCALE GENOMIC DNA]</scope>
</reference>
<dbReference type="AlphaFoldDB" id="A0A151QMK0"/>
<evidence type="ECO:0000313" key="1">
    <source>
        <dbReference type="EMBL" id="KYP31530.1"/>
    </source>
</evidence>
<gene>
    <name evidence="1" type="ORF">KK1_048092</name>
</gene>
<protein>
    <submittedName>
        <fullName evidence="1">Ribonuclease H protein At1g65750 family</fullName>
    </submittedName>
</protein>
<accession>A0A151QMK0</accession>
<organism evidence="1 2">
    <name type="scientific">Cajanus cajan</name>
    <name type="common">Pigeon pea</name>
    <name type="synonym">Cajanus indicus</name>
    <dbReference type="NCBI Taxonomy" id="3821"/>
    <lineage>
        <taxon>Eukaryota</taxon>
        <taxon>Viridiplantae</taxon>
        <taxon>Streptophyta</taxon>
        <taxon>Embryophyta</taxon>
        <taxon>Tracheophyta</taxon>
        <taxon>Spermatophyta</taxon>
        <taxon>Magnoliopsida</taxon>
        <taxon>eudicotyledons</taxon>
        <taxon>Gunneridae</taxon>
        <taxon>Pentapetalae</taxon>
        <taxon>rosids</taxon>
        <taxon>fabids</taxon>
        <taxon>Fabales</taxon>
        <taxon>Fabaceae</taxon>
        <taxon>Papilionoideae</taxon>
        <taxon>50 kb inversion clade</taxon>
        <taxon>NPAAA clade</taxon>
        <taxon>indigoferoid/millettioid clade</taxon>
        <taxon>Phaseoleae</taxon>
        <taxon>Cajanus</taxon>
    </lineage>
</organism>
<dbReference type="PANTHER" id="PTHR33116">
    <property type="entry name" value="REVERSE TRANSCRIPTASE ZINC-BINDING DOMAIN-CONTAINING PROTEIN-RELATED-RELATED"/>
    <property type="match status" value="1"/>
</dbReference>
<proteinExistence type="predicted"/>
<keyword evidence="2" id="KW-1185">Reference proteome</keyword>
<dbReference type="EMBL" id="KQ485901">
    <property type="protein sequence ID" value="KYP31530.1"/>
    <property type="molecule type" value="Genomic_DNA"/>
</dbReference>
<dbReference type="OMA" id="IAWDSIC"/>